<accession>A0A813G0Z0</accession>
<gene>
    <name evidence="2" type="ORF">PGLA1383_LOCUS37663</name>
</gene>
<dbReference type="GO" id="GO:0003676">
    <property type="term" value="F:nucleic acid binding"/>
    <property type="evidence" value="ECO:0007669"/>
    <property type="project" value="InterPro"/>
</dbReference>
<evidence type="ECO:0000313" key="2">
    <source>
        <dbReference type="EMBL" id="CAE8620095.1"/>
    </source>
</evidence>
<dbReference type="EMBL" id="CAJNNV010027328">
    <property type="protein sequence ID" value="CAE8620095.1"/>
    <property type="molecule type" value="Genomic_DNA"/>
</dbReference>
<dbReference type="PRINTS" id="PR00050">
    <property type="entry name" value="COLDSHOCK"/>
</dbReference>
<dbReference type="Pfam" id="PF00313">
    <property type="entry name" value="CSD"/>
    <property type="match status" value="3"/>
</dbReference>
<dbReference type="CDD" id="cd04458">
    <property type="entry name" value="CSP_CDS"/>
    <property type="match status" value="1"/>
</dbReference>
<organism evidence="2 3">
    <name type="scientific">Polarella glacialis</name>
    <name type="common">Dinoflagellate</name>
    <dbReference type="NCBI Taxonomy" id="89957"/>
    <lineage>
        <taxon>Eukaryota</taxon>
        <taxon>Sar</taxon>
        <taxon>Alveolata</taxon>
        <taxon>Dinophyceae</taxon>
        <taxon>Suessiales</taxon>
        <taxon>Suessiaceae</taxon>
        <taxon>Polarella</taxon>
    </lineage>
</organism>
<dbReference type="PANTHER" id="PTHR11544">
    <property type="entry name" value="COLD SHOCK DOMAIN CONTAINING PROTEINS"/>
    <property type="match status" value="1"/>
</dbReference>
<sequence>MAQLTGTVKSFNPQKGFGFIECPAAGSDVFFMKSDLNGYGASKGDMMSFTIVQGDKGAKAANVTVMPGADGSQTFIGEVKSYNAMKGFGFLSSIASQQLFGKDVFAMKSQLGDVGVGTQVQFKAAMSERGPVASECQVLGGGMPGMGMMMPGMQQWPGMGMQQWPGMGMQPGMGMPGMGMQKSAKPDEVFFGTMKSVNAEKGWGHISCDATNKIYGKDMFIMKTQLDASGCVAEQTVCFTVTQGPKGPHADNVKAIDGTSSGMTYSGQVKTFNDGKGWGFIDCADTKAIFGSDIFFHRNDVSGAAAQGTQVSFTVDTSNGRATAKNVTPGFGAVATTSATARACPY</sequence>
<dbReference type="SUPFAM" id="SSF50249">
    <property type="entry name" value="Nucleic acid-binding proteins"/>
    <property type="match status" value="4"/>
</dbReference>
<dbReference type="InterPro" id="IPR011129">
    <property type="entry name" value="CSD"/>
</dbReference>
<feature type="domain" description="CSD" evidence="1">
    <location>
        <begin position="264"/>
        <end position="329"/>
    </location>
</feature>
<dbReference type="InterPro" id="IPR012340">
    <property type="entry name" value="NA-bd_OB-fold"/>
</dbReference>
<dbReference type="OrthoDB" id="446813at2759"/>
<dbReference type="PROSITE" id="PS51857">
    <property type="entry name" value="CSD_2"/>
    <property type="match status" value="2"/>
</dbReference>
<reference evidence="2" key="1">
    <citation type="submission" date="2021-02" db="EMBL/GenBank/DDBJ databases">
        <authorList>
            <person name="Dougan E. K."/>
            <person name="Rhodes N."/>
            <person name="Thang M."/>
            <person name="Chan C."/>
        </authorList>
    </citation>
    <scope>NUCLEOTIDE SEQUENCE</scope>
</reference>
<dbReference type="Gene3D" id="2.40.50.140">
    <property type="entry name" value="Nucleic acid-binding proteins"/>
    <property type="match status" value="4"/>
</dbReference>
<evidence type="ECO:0000259" key="1">
    <source>
        <dbReference type="PROSITE" id="PS51857"/>
    </source>
</evidence>
<protein>
    <recommendedName>
        <fullName evidence="1">CSD domain-containing protein</fullName>
    </recommendedName>
</protein>
<dbReference type="Proteomes" id="UP000654075">
    <property type="component" value="Unassembled WGS sequence"/>
</dbReference>
<dbReference type="SMART" id="SM00357">
    <property type="entry name" value="CSP"/>
    <property type="match status" value="4"/>
</dbReference>
<keyword evidence="3" id="KW-1185">Reference proteome</keyword>
<evidence type="ECO:0000313" key="3">
    <source>
        <dbReference type="Proteomes" id="UP000654075"/>
    </source>
</evidence>
<name>A0A813G0Z0_POLGL</name>
<dbReference type="AlphaFoldDB" id="A0A813G0Z0"/>
<dbReference type="InterPro" id="IPR050181">
    <property type="entry name" value="Cold_shock_domain"/>
</dbReference>
<dbReference type="InterPro" id="IPR002059">
    <property type="entry name" value="CSP_DNA-bd"/>
</dbReference>
<feature type="domain" description="CSD" evidence="1">
    <location>
        <begin position="3"/>
        <end position="65"/>
    </location>
</feature>
<proteinExistence type="predicted"/>
<comment type="caution">
    <text evidence="2">The sequence shown here is derived from an EMBL/GenBank/DDBJ whole genome shotgun (WGS) entry which is preliminary data.</text>
</comment>